<dbReference type="AlphaFoldDB" id="A0AAU7U5P0"/>
<dbReference type="RefSeq" id="WP_350241545.1">
    <property type="nucleotide sequence ID" value="NZ_CP158297.1"/>
</dbReference>
<feature type="compositionally biased region" description="Basic and acidic residues" evidence="1">
    <location>
        <begin position="1"/>
        <end position="18"/>
    </location>
</feature>
<organism evidence="2">
    <name type="scientific">Deinococcus sonorensis KR-87</name>
    <dbReference type="NCBI Taxonomy" id="694439"/>
    <lineage>
        <taxon>Bacteria</taxon>
        <taxon>Thermotogati</taxon>
        <taxon>Deinococcota</taxon>
        <taxon>Deinococci</taxon>
        <taxon>Deinococcales</taxon>
        <taxon>Deinococcaceae</taxon>
        <taxon>Deinococcus</taxon>
    </lineage>
</organism>
<proteinExistence type="predicted"/>
<protein>
    <submittedName>
        <fullName evidence="2">Uncharacterized protein</fullName>
    </submittedName>
</protein>
<geneLocation type="plasmid" evidence="2">
    <name>pDson01</name>
</geneLocation>
<name>A0AAU7U5P0_9DEIO</name>
<keyword evidence="2" id="KW-0614">Plasmid</keyword>
<dbReference type="KEGG" id="dsc:ABOD76_01705"/>
<gene>
    <name evidence="2" type="ORF">ABOD76_01705</name>
</gene>
<evidence type="ECO:0000256" key="1">
    <source>
        <dbReference type="SAM" id="MobiDB-lite"/>
    </source>
</evidence>
<feature type="region of interest" description="Disordered" evidence="1">
    <location>
        <begin position="1"/>
        <end position="26"/>
    </location>
</feature>
<reference evidence="2" key="1">
    <citation type="submission" date="2024-06" db="EMBL/GenBank/DDBJ databases">
        <title>Draft Genome Sequence of Deinococcus sonorensis Type Strain KR-87, a Biofilm Producing Representative of the Genus Deinococcus.</title>
        <authorList>
            <person name="Boren L.S."/>
            <person name="Grosso R.A."/>
            <person name="Hugenberg-Cox A.N."/>
            <person name="Hill J.T.E."/>
            <person name="Albert C.M."/>
            <person name="Tuohy J.M."/>
        </authorList>
    </citation>
    <scope>NUCLEOTIDE SEQUENCE</scope>
    <source>
        <strain evidence="2">KR-87</strain>
        <plasmid evidence="2">pDson01</plasmid>
    </source>
</reference>
<accession>A0AAU7U5P0</accession>
<sequence>MDELTERTGAFERCEAPHHVQHNPGLKEGRALAIERRSAMRARPEPRFTLKRVLVDKPLTCMDARTAAGGAERCALSAPCGPA</sequence>
<dbReference type="EMBL" id="CP158297">
    <property type="protein sequence ID" value="XBV83792.1"/>
    <property type="molecule type" value="Genomic_DNA"/>
</dbReference>
<evidence type="ECO:0000313" key="2">
    <source>
        <dbReference type="EMBL" id="XBV83792.1"/>
    </source>
</evidence>